<dbReference type="InterPro" id="IPR016162">
    <property type="entry name" value="Ald_DH_N"/>
</dbReference>
<accession>A0A9W4JJR4</accession>
<dbReference type="Gene3D" id="3.40.605.10">
    <property type="entry name" value="Aldehyde Dehydrogenase, Chain A, domain 1"/>
    <property type="match status" value="1"/>
</dbReference>
<reference evidence="6" key="1">
    <citation type="submission" date="2021-07" db="EMBL/GenBank/DDBJ databases">
        <authorList>
            <person name="Branca A.L. A."/>
        </authorList>
    </citation>
    <scope>NUCLEOTIDE SEQUENCE</scope>
</reference>
<dbReference type="PANTHER" id="PTHR11699">
    <property type="entry name" value="ALDEHYDE DEHYDROGENASE-RELATED"/>
    <property type="match status" value="1"/>
</dbReference>
<dbReference type="OrthoDB" id="310895at2759"/>
<name>A0A9W4JJR4_9EURO</name>
<evidence type="ECO:0000256" key="1">
    <source>
        <dbReference type="ARBA" id="ARBA00009986"/>
    </source>
</evidence>
<organism evidence="6 7">
    <name type="scientific">Penicillium salamii</name>
    <dbReference type="NCBI Taxonomy" id="1612424"/>
    <lineage>
        <taxon>Eukaryota</taxon>
        <taxon>Fungi</taxon>
        <taxon>Dikarya</taxon>
        <taxon>Ascomycota</taxon>
        <taxon>Pezizomycotina</taxon>
        <taxon>Eurotiomycetes</taxon>
        <taxon>Eurotiomycetidae</taxon>
        <taxon>Eurotiales</taxon>
        <taxon>Aspergillaceae</taxon>
        <taxon>Penicillium</taxon>
    </lineage>
</organism>
<evidence type="ECO:0000256" key="4">
    <source>
        <dbReference type="ARBA" id="ARBA00049194"/>
    </source>
</evidence>
<dbReference type="Pfam" id="PF00171">
    <property type="entry name" value="Aldedh"/>
    <property type="match status" value="1"/>
</dbReference>
<evidence type="ECO:0000256" key="2">
    <source>
        <dbReference type="ARBA" id="ARBA00023002"/>
    </source>
</evidence>
<dbReference type="Gene3D" id="3.40.309.10">
    <property type="entry name" value="Aldehyde Dehydrogenase, Chain A, domain 2"/>
    <property type="match status" value="1"/>
</dbReference>
<dbReference type="InterPro" id="IPR016161">
    <property type="entry name" value="Ald_DH/histidinol_DH"/>
</dbReference>
<dbReference type="Proteomes" id="UP001152646">
    <property type="component" value="Unassembled WGS sequence"/>
</dbReference>
<dbReference type="AlphaFoldDB" id="A0A9W4JJR4"/>
<comment type="similarity">
    <text evidence="1">Belongs to the aldehyde dehydrogenase family.</text>
</comment>
<evidence type="ECO:0000256" key="3">
    <source>
        <dbReference type="ARBA" id="ARBA00024226"/>
    </source>
</evidence>
<keyword evidence="2" id="KW-0560">Oxidoreductase</keyword>
<dbReference type="InterPro" id="IPR016163">
    <property type="entry name" value="Ald_DH_C"/>
</dbReference>
<comment type="caution">
    <text evidence="6">The sequence shown here is derived from an EMBL/GenBank/DDBJ whole genome shotgun (WGS) entry which is preliminary data.</text>
</comment>
<dbReference type="EMBL" id="CAJVPA010000208">
    <property type="protein sequence ID" value="CAG8404180.1"/>
    <property type="molecule type" value="Genomic_DNA"/>
</dbReference>
<evidence type="ECO:0000313" key="6">
    <source>
        <dbReference type="EMBL" id="CAG8404180.1"/>
    </source>
</evidence>
<dbReference type="EC" id="1.2.1.3" evidence="3"/>
<dbReference type="GO" id="GO:0004029">
    <property type="term" value="F:aldehyde dehydrogenase (NAD+) activity"/>
    <property type="evidence" value="ECO:0007669"/>
    <property type="project" value="UniProtKB-EC"/>
</dbReference>
<evidence type="ECO:0000313" key="7">
    <source>
        <dbReference type="Proteomes" id="UP001152646"/>
    </source>
</evidence>
<evidence type="ECO:0000259" key="5">
    <source>
        <dbReference type="Pfam" id="PF00171"/>
    </source>
</evidence>
<comment type="catalytic activity">
    <reaction evidence="4">
        <text>an aldehyde + NAD(+) + H2O = a carboxylate + NADH + 2 H(+)</text>
        <dbReference type="Rhea" id="RHEA:16185"/>
        <dbReference type="ChEBI" id="CHEBI:15377"/>
        <dbReference type="ChEBI" id="CHEBI:15378"/>
        <dbReference type="ChEBI" id="CHEBI:17478"/>
        <dbReference type="ChEBI" id="CHEBI:29067"/>
        <dbReference type="ChEBI" id="CHEBI:57540"/>
        <dbReference type="ChEBI" id="CHEBI:57945"/>
        <dbReference type="EC" id="1.2.1.3"/>
    </reaction>
</comment>
<protein>
    <recommendedName>
        <fullName evidence="3">aldehyde dehydrogenase (NAD(+))</fullName>
        <ecNumber evidence="3">1.2.1.3</ecNumber>
    </recommendedName>
</protein>
<dbReference type="SUPFAM" id="SSF53720">
    <property type="entry name" value="ALDH-like"/>
    <property type="match status" value="1"/>
</dbReference>
<dbReference type="CDD" id="cd07078">
    <property type="entry name" value="ALDH"/>
    <property type="match status" value="1"/>
</dbReference>
<proteinExistence type="inferred from homology"/>
<sequence>MARYRCSWTSKLHEASEDDANDAVSAARDAFPAWRDLSPTERGVYLRRLSELIRPCHKELAYLDTANTGRPVSQFFLSELAANFLRYFAERGWSAQGTSSFNTPNHLNISVKQPYGVTVCVAHSNLPLLTLAYDVGPALIAGNTVVLKSSERAPLSLAYISALVEKANFPPGVLNIISGAPSGPCLASHMDVRCLSHVSAVPVAQKVLTAAITSNMKHVRTHLSAKSPALVFADADLDSAAKQAAVSIGILNGMSCYSNSRIYVEESVAEEFEALFREKYSNATLGDPLDPDTFIGPQRDEQHYERVKSFIELGQKHGTLTAGGDDGNGLFIKPTIIENIPEDSPVVQEEIFGPVVIINTFKNESDAVEKANNTRFGLYASAFTKNFDRILRLSKILDAGTVCINCTSPTMADDMPFGGHKMSGRGSGGLLDSMEDFLETKTILMKGNPLSLAG</sequence>
<dbReference type="FunFam" id="3.40.309.10:FF:000012">
    <property type="entry name" value="Betaine aldehyde dehydrogenase"/>
    <property type="match status" value="1"/>
</dbReference>
<dbReference type="InterPro" id="IPR015590">
    <property type="entry name" value="Aldehyde_DH_dom"/>
</dbReference>
<gene>
    <name evidence="6" type="ORF">PSALAMII_LOCUS8459</name>
</gene>
<feature type="domain" description="Aldehyde dehydrogenase" evidence="5">
    <location>
        <begin position="10"/>
        <end position="443"/>
    </location>
</feature>